<name>A0A8X8XE52_SALSN</name>
<protein>
    <submittedName>
        <fullName evidence="1">Uncharacterized protein</fullName>
    </submittedName>
</protein>
<keyword evidence="2" id="KW-1185">Reference proteome</keyword>
<dbReference type="InterPro" id="IPR032053">
    <property type="entry name" value="Ribosomal_mS34"/>
</dbReference>
<dbReference type="GO" id="GO:0003735">
    <property type="term" value="F:structural constituent of ribosome"/>
    <property type="evidence" value="ECO:0007669"/>
    <property type="project" value="InterPro"/>
</dbReference>
<gene>
    <name evidence="1" type="ORF">SASPL_127948</name>
</gene>
<accession>A0A8X8XE52</accession>
<comment type="caution">
    <text evidence="1">The sequence shown here is derived from an EMBL/GenBank/DDBJ whole genome shotgun (WGS) entry which is preliminary data.</text>
</comment>
<dbReference type="PANTHER" id="PTHR35316:SF1">
    <property type="entry name" value="28S RIBOSOMAL S34 PROTEIN"/>
    <property type="match status" value="1"/>
</dbReference>
<evidence type="ECO:0000313" key="1">
    <source>
        <dbReference type="EMBL" id="KAG6409906.1"/>
    </source>
</evidence>
<proteinExistence type="predicted"/>
<dbReference type="EMBL" id="PNBA02000010">
    <property type="protein sequence ID" value="KAG6409906.1"/>
    <property type="molecule type" value="Genomic_DNA"/>
</dbReference>
<evidence type="ECO:0000313" key="2">
    <source>
        <dbReference type="Proteomes" id="UP000298416"/>
    </source>
</evidence>
<dbReference type="Proteomes" id="UP000298416">
    <property type="component" value="Unassembled WGS sequence"/>
</dbReference>
<sequence length="179" mass="19990">MATSLIAKRATTSIGRASDLFRTSFAFLRGLSTSTTTSPADVAAADGAKKPKRKKKKNLFEVAQFLPNWGLGYHMAKTHWAEVSYEITKINLYKDGRHGKAWGIAHKNDKALIFLREMYEINLVFSSDHGNEGLPAADAPKKISGVHKRCWRYIPMTKQIEQSVPKQEASIPKQEVETA</sequence>
<reference evidence="1" key="1">
    <citation type="submission" date="2018-01" db="EMBL/GenBank/DDBJ databases">
        <authorList>
            <person name="Mao J.F."/>
        </authorList>
    </citation>
    <scope>NUCLEOTIDE SEQUENCE</scope>
    <source>
        <strain evidence="1">Huo1</strain>
        <tissue evidence="1">Leaf</tissue>
    </source>
</reference>
<dbReference type="Pfam" id="PF16053">
    <property type="entry name" value="MRP-S34"/>
    <property type="match status" value="1"/>
</dbReference>
<reference evidence="1" key="2">
    <citation type="submission" date="2020-08" db="EMBL/GenBank/DDBJ databases">
        <title>Plant Genome Project.</title>
        <authorList>
            <person name="Zhang R.-G."/>
        </authorList>
    </citation>
    <scope>NUCLEOTIDE SEQUENCE</scope>
    <source>
        <strain evidence="1">Huo1</strain>
        <tissue evidence="1">Leaf</tissue>
    </source>
</reference>
<organism evidence="1">
    <name type="scientific">Salvia splendens</name>
    <name type="common">Scarlet sage</name>
    <dbReference type="NCBI Taxonomy" id="180675"/>
    <lineage>
        <taxon>Eukaryota</taxon>
        <taxon>Viridiplantae</taxon>
        <taxon>Streptophyta</taxon>
        <taxon>Embryophyta</taxon>
        <taxon>Tracheophyta</taxon>
        <taxon>Spermatophyta</taxon>
        <taxon>Magnoliopsida</taxon>
        <taxon>eudicotyledons</taxon>
        <taxon>Gunneridae</taxon>
        <taxon>Pentapetalae</taxon>
        <taxon>asterids</taxon>
        <taxon>lamiids</taxon>
        <taxon>Lamiales</taxon>
        <taxon>Lamiaceae</taxon>
        <taxon>Nepetoideae</taxon>
        <taxon>Mentheae</taxon>
        <taxon>Salviinae</taxon>
        <taxon>Salvia</taxon>
        <taxon>Salvia subgen. Calosphace</taxon>
        <taxon>core Calosphace</taxon>
    </lineage>
</organism>
<dbReference type="AlphaFoldDB" id="A0A8X8XE52"/>
<dbReference type="PANTHER" id="PTHR35316">
    <property type="entry name" value="28S RIBOSOMAL S34 PROTEIN"/>
    <property type="match status" value="1"/>
</dbReference>
<dbReference type="GO" id="GO:0005739">
    <property type="term" value="C:mitochondrion"/>
    <property type="evidence" value="ECO:0007669"/>
    <property type="project" value="InterPro"/>
</dbReference>